<organism evidence="5 6">
    <name type="scientific">Rhizobium miluonense</name>
    <dbReference type="NCBI Taxonomy" id="411945"/>
    <lineage>
        <taxon>Bacteria</taxon>
        <taxon>Pseudomonadati</taxon>
        <taxon>Pseudomonadota</taxon>
        <taxon>Alphaproteobacteria</taxon>
        <taxon>Hyphomicrobiales</taxon>
        <taxon>Rhizobiaceae</taxon>
        <taxon>Rhizobium/Agrobacterium group</taxon>
        <taxon>Rhizobium</taxon>
    </lineage>
</organism>
<dbReference type="Gene3D" id="1.10.10.60">
    <property type="entry name" value="Homeodomain-like"/>
    <property type="match status" value="2"/>
</dbReference>
<feature type="domain" description="HTH araC/xylS-type" evidence="4">
    <location>
        <begin position="183"/>
        <end position="282"/>
    </location>
</feature>
<evidence type="ECO:0000313" key="6">
    <source>
        <dbReference type="Proteomes" id="UP001250791"/>
    </source>
</evidence>
<dbReference type="PROSITE" id="PS01124">
    <property type="entry name" value="HTH_ARAC_FAMILY_2"/>
    <property type="match status" value="1"/>
</dbReference>
<dbReference type="InterPro" id="IPR009057">
    <property type="entry name" value="Homeodomain-like_sf"/>
</dbReference>
<name>A0ABU1SX45_9HYPH</name>
<dbReference type="PANTHER" id="PTHR46796">
    <property type="entry name" value="HTH-TYPE TRANSCRIPTIONAL ACTIVATOR RHAS-RELATED"/>
    <property type="match status" value="1"/>
</dbReference>
<keyword evidence="1" id="KW-0805">Transcription regulation</keyword>
<dbReference type="Pfam" id="PF12833">
    <property type="entry name" value="HTH_18"/>
    <property type="match status" value="1"/>
</dbReference>
<dbReference type="SMART" id="SM00342">
    <property type="entry name" value="HTH_ARAC"/>
    <property type="match status" value="1"/>
</dbReference>
<keyword evidence="6" id="KW-1185">Reference proteome</keyword>
<keyword evidence="3" id="KW-0804">Transcription</keyword>
<sequence>MPDIDPQIFSISRPALANYRAFVQRNMIVETYRSEAGQMVSKGSLHRISINRTDHGRYAYRFGSGAFRKVDRPAFTLGFQPANVALEVDGDASDYISIFQPTALYESIGGNDFDPDCRNEEGLSAITDPTTLQVALSLALAIQADSSDPLLMEHLGTALACCVVKLLGTGPTAGSPLTSGNLRRVIDYIEGLLGKSDLSIEELAGVAHMSPFHFSREFKRTTGVAPHRFILERRVERAKLHLADGKRLLTDIAYATGFSSQAHFSSVFHRLTGMTPKEYRRSVHP</sequence>
<evidence type="ECO:0000256" key="2">
    <source>
        <dbReference type="ARBA" id="ARBA00023125"/>
    </source>
</evidence>
<dbReference type="InterPro" id="IPR050204">
    <property type="entry name" value="AraC_XylS_family_regulators"/>
</dbReference>
<reference evidence="5 6" key="1">
    <citation type="submission" date="2023-07" db="EMBL/GenBank/DDBJ databases">
        <title>Sorghum-associated microbial communities from plants grown in Nebraska, USA.</title>
        <authorList>
            <person name="Schachtman D."/>
        </authorList>
    </citation>
    <scope>NUCLEOTIDE SEQUENCE [LARGE SCALE GENOMIC DNA]</scope>
    <source>
        <strain evidence="5 6">3199</strain>
    </source>
</reference>
<dbReference type="SUPFAM" id="SSF46689">
    <property type="entry name" value="Homeodomain-like"/>
    <property type="match status" value="2"/>
</dbReference>
<keyword evidence="2" id="KW-0238">DNA-binding</keyword>
<accession>A0ABU1SX45</accession>
<dbReference type="PRINTS" id="PR00032">
    <property type="entry name" value="HTHARAC"/>
</dbReference>
<protein>
    <submittedName>
        <fullName evidence="5">AraC family transcriptional regulator</fullName>
    </submittedName>
</protein>
<evidence type="ECO:0000256" key="3">
    <source>
        <dbReference type="ARBA" id="ARBA00023163"/>
    </source>
</evidence>
<dbReference type="PANTHER" id="PTHR46796:SF6">
    <property type="entry name" value="ARAC SUBFAMILY"/>
    <property type="match status" value="1"/>
</dbReference>
<evidence type="ECO:0000256" key="1">
    <source>
        <dbReference type="ARBA" id="ARBA00023015"/>
    </source>
</evidence>
<gene>
    <name evidence="5" type="ORF">J2W52_005179</name>
</gene>
<dbReference type="InterPro" id="IPR020449">
    <property type="entry name" value="Tscrpt_reg_AraC-type_HTH"/>
</dbReference>
<evidence type="ECO:0000313" key="5">
    <source>
        <dbReference type="EMBL" id="MDR6903546.1"/>
    </source>
</evidence>
<evidence type="ECO:0000259" key="4">
    <source>
        <dbReference type="PROSITE" id="PS01124"/>
    </source>
</evidence>
<dbReference type="EMBL" id="JAVDUP010000008">
    <property type="protein sequence ID" value="MDR6903546.1"/>
    <property type="molecule type" value="Genomic_DNA"/>
</dbReference>
<proteinExistence type="predicted"/>
<dbReference type="Proteomes" id="UP001250791">
    <property type="component" value="Unassembled WGS sequence"/>
</dbReference>
<comment type="caution">
    <text evidence="5">The sequence shown here is derived from an EMBL/GenBank/DDBJ whole genome shotgun (WGS) entry which is preliminary data.</text>
</comment>
<dbReference type="InterPro" id="IPR018060">
    <property type="entry name" value="HTH_AraC"/>
</dbReference>